<dbReference type="InterPro" id="IPR037291">
    <property type="entry name" value="DUF4139"/>
</dbReference>
<protein>
    <submittedName>
        <fullName evidence="5">Mucoidy inhibitor MuiA family protein</fullName>
    </submittedName>
</protein>
<accession>A0A848LE98</accession>
<dbReference type="Proteomes" id="UP000518300">
    <property type="component" value="Unassembled WGS sequence"/>
</dbReference>
<dbReference type="EMBL" id="JABBJJ010000020">
    <property type="protein sequence ID" value="NMO14551.1"/>
    <property type="molecule type" value="Genomic_DNA"/>
</dbReference>
<feature type="coiled-coil region" evidence="1">
    <location>
        <begin position="84"/>
        <end position="114"/>
    </location>
</feature>
<feature type="domain" description="DUF4139" evidence="3">
    <location>
        <begin position="207"/>
        <end position="513"/>
    </location>
</feature>
<feature type="region of interest" description="Disordered" evidence="2">
    <location>
        <begin position="288"/>
        <end position="310"/>
    </location>
</feature>
<gene>
    <name evidence="5" type="ORF">HG543_06710</name>
</gene>
<evidence type="ECO:0000259" key="3">
    <source>
        <dbReference type="Pfam" id="PF13598"/>
    </source>
</evidence>
<name>A0A848LE98_9BACT</name>
<dbReference type="NCBIfam" id="TIGR02231">
    <property type="entry name" value="mucoidy inhibitor MuiA family protein"/>
    <property type="match status" value="1"/>
</dbReference>
<feature type="domain" description="DUF4140" evidence="4">
    <location>
        <begin position="20"/>
        <end position="109"/>
    </location>
</feature>
<dbReference type="PANTHER" id="PTHR31005:SF8">
    <property type="entry name" value="DUF4139 DOMAIN-CONTAINING PROTEIN"/>
    <property type="match status" value="1"/>
</dbReference>
<evidence type="ECO:0000313" key="5">
    <source>
        <dbReference type="EMBL" id="NMO14551.1"/>
    </source>
</evidence>
<proteinExistence type="predicted"/>
<comment type="caution">
    <text evidence="5">The sequence shown here is derived from an EMBL/GenBank/DDBJ whole genome shotgun (WGS) entry which is preliminary data.</text>
</comment>
<reference evidence="5 6" key="1">
    <citation type="submission" date="2020-04" db="EMBL/GenBank/DDBJ databases">
        <title>Draft genome of Pyxidicoccus fallax type strain.</title>
        <authorList>
            <person name="Whitworth D.E."/>
        </authorList>
    </citation>
    <scope>NUCLEOTIDE SEQUENCE [LARGE SCALE GENOMIC DNA]</scope>
    <source>
        <strain evidence="5 6">DSM 14698</strain>
    </source>
</reference>
<feature type="coiled-coil region" evidence="1">
    <location>
        <begin position="152"/>
        <end position="192"/>
    </location>
</feature>
<keyword evidence="1" id="KW-0175">Coiled coil</keyword>
<dbReference type="Pfam" id="PF13598">
    <property type="entry name" value="DUF4139"/>
    <property type="match status" value="1"/>
</dbReference>
<dbReference type="RefSeq" id="WP_169343845.1">
    <property type="nucleotide sequence ID" value="NZ_JABBJJ010000020.1"/>
</dbReference>
<dbReference type="InterPro" id="IPR025554">
    <property type="entry name" value="DUF4140"/>
</dbReference>
<evidence type="ECO:0000313" key="6">
    <source>
        <dbReference type="Proteomes" id="UP000518300"/>
    </source>
</evidence>
<dbReference type="InterPro" id="IPR011935">
    <property type="entry name" value="CHP02231"/>
</dbReference>
<evidence type="ECO:0000256" key="1">
    <source>
        <dbReference type="SAM" id="Coils"/>
    </source>
</evidence>
<dbReference type="Pfam" id="PF13600">
    <property type="entry name" value="DUF4140"/>
    <property type="match status" value="1"/>
</dbReference>
<dbReference type="PANTHER" id="PTHR31005">
    <property type="entry name" value="DUF4139 DOMAIN-CONTAINING PROTEIN"/>
    <property type="match status" value="1"/>
</dbReference>
<organism evidence="5 6">
    <name type="scientific">Pyxidicoccus fallax</name>
    <dbReference type="NCBI Taxonomy" id="394095"/>
    <lineage>
        <taxon>Bacteria</taxon>
        <taxon>Pseudomonadati</taxon>
        <taxon>Myxococcota</taxon>
        <taxon>Myxococcia</taxon>
        <taxon>Myxococcales</taxon>
        <taxon>Cystobacterineae</taxon>
        <taxon>Myxococcaceae</taxon>
        <taxon>Pyxidicoccus</taxon>
    </lineage>
</organism>
<keyword evidence="6" id="KW-1185">Reference proteome</keyword>
<feature type="compositionally biased region" description="Low complexity" evidence="2">
    <location>
        <begin position="297"/>
        <end position="310"/>
    </location>
</feature>
<evidence type="ECO:0000256" key="2">
    <source>
        <dbReference type="SAM" id="MobiDB-lite"/>
    </source>
</evidence>
<dbReference type="AlphaFoldDB" id="A0A848LE98"/>
<evidence type="ECO:0000259" key="4">
    <source>
        <dbReference type="Pfam" id="PF13600"/>
    </source>
</evidence>
<sequence length="521" mass="57447">MPFLPMTLVALATTSQISSVVIYPDRAQVTRAQTVTCTRATTATFEHIPPAAAPESFRARATNATLEGLTAETRTREAEVAPERAKWETRALELERELHALDLAANQAKDLERLSQGFTEVAVSRVTRELTGAKPDVRVWGAAFDSALAVRLRAVKEARDVAEKQRAVQQRQAEADAELARLNALAERSEQRVEVRLSCPEGTQVRVELTYLVGGTSWEPLYEARAEEGAGIVELTSLATVRQQTGEDWAGAKLFLSTAQPRQDATPPEVTPLYVSAEKKMKERKVLVRREEQQQHAEAGVAGEDAEGQGLSVSSQGLSVQWEAQEATRVPGDGSAVRVRLGRHRLKANLSWRTVPKLHPVVFRVARLANTTPFPLLPGPVSLFRDTGFLGHQRLERVAKGSPFELTFGLEEGLRVKRTVVEEVQKPKGLFGGKQRFRYAYRFQLTNHRARQETVELSEHVPVSELEDVKVELEPESTAGYTLAAEDGIATWKVALAPGQERTVDLVFHVDAPSSYDTGGL</sequence>